<organism evidence="3 4">
    <name type="scientific">Saccoglossus kowalevskii</name>
    <name type="common">Acorn worm</name>
    <dbReference type="NCBI Taxonomy" id="10224"/>
    <lineage>
        <taxon>Eukaryota</taxon>
        <taxon>Metazoa</taxon>
        <taxon>Hemichordata</taxon>
        <taxon>Enteropneusta</taxon>
        <taxon>Harrimaniidae</taxon>
        <taxon>Saccoglossus</taxon>
    </lineage>
</organism>
<feature type="compositionally biased region" description="Low complexity" evidence="2">
    <location>
        <begin position="338"/>
        <end position="349"/>
    </location>
</feature>
<feature type="compositionally biased region" description="Low complexity" evidence="2">
    <location>
        <begin position="139"/>
        <end position="217"/>
    </location>
</feature>
<feature type="compositionally biased region" description="Low complexity" evidence="2">
    <location>
        <begin position="231"/>
        <end position="264"/>
    </location>
</feature>
<accession>A0ABM0LVZ6</accession>
<dbReference type="GeneID" id="102807745"/>
<reference evidence="4" key="1">
    <citation type="submission" date="2025-08" db="UniProtKB">
        <authorList>
            <consortium name="RefSeq"/>
        </authorList>
    </citation>
    <scope>IDENTIFICATION</scope>
    <source>
        <tissue evidence="4">Testes</tissue>
    </source>
</reference>
<feature type="compositionally biased region" description="Basic and acidic residues" evidence="2">
    <location>
        <begin position="72"/>
        <end position="89"/>
    </location>
</feature>
<keyword evidence="3" id="KW-1185">Reference proteome</keyword>
<feature type="compositionally biased region" description="Polar residues" evidence="2">
    <location>
        <begin position="306"/>
        <end position="337"/>
    </location>
</feature>
<dbReference type="PANTHER" id="PTHR44826:SF3">
    <property type="entry name" value="SPORE COAT PROTEIN SP85"/>
    <property type="match status" value="1"/>
</dbReference>
<dbReference type="PANTHER" id="PTHR44826">
    <property type="entry name" value="SPORE COAT PROTEIN SP85"/>
    <property type="match status" value="1"/>
</dbReference>
<evidence type="ECO:0000256" key="2">
    <source>
        <dbReference type="SAM" id="MobiDB-lite"/>
    </source>
</evidence>
<protein>
    <submittedName>
        <fullName evidence="4">Endochitinase 2-like</fullName>
    </submittedName>
</protein>
<feature type="region of interest" description="Disordered" evidence="2">
    <location>
        <begin position="139"/>
        <end position="365"/>
    </location>
</feature>
<feature type="compositionally biased region" description="Polar residues" evidence="2">
    <location>
        <begin position="218"/>
        <end position="230"/>
    </location>
</feature>
<dbReference type="InterPro" id="IPR051860">
    <property type="entry name" value="Plasmodium_CSP_Invasion"/>
</dbReference>
<evidence type="ECO:0000313" key="3">
    <source>
        <dbReference type="Proteomes" id="UP000694865"/>
    </source>
</evidence>
<evidence type="ECO:0000256" key="1">
    <source>
        <dbReference type="ARBA" id="ARBA00022737"/>
    </source>
</evidence>
<sequence>MPKFVLVVFDIDRKTWVCRRTKVVNGDIKKGGKALVRWGKRVALPAKVLMMSDDMQLLKRKQQQMCHAVKRRADNDFATNENKKQKQLEPPRSQLTRSVIATKTQEGHLLTGKNPPRSKTSASSIAYQPLTSNSVMVYSTQPSTQSTQLTHKPSTQSTQPTQKPSTQSTQPTQKPSTQSRQLKQKPSTQSTQPTQKPSTQSTQPTQEPSIQSTQPTQKPSIQSTQPTQKRSTQSTQPKQKPSTQSTQPTQKPSTQSTQPKQKPSIQSTQPTQKPSIQSTQPTQKSSTQSTQPTQKPSTQSTHPTQKPSTYSTQPTQKPSTYSTQPTQKPYSQSSLAIPQQPRLHQPPLRGSRPVKSSPIAQPRQLSSATFVTTIAQSNATGKRPFDWYKAPPTTTSFANSTSALMSNIKAYIDEKINILQNDLFKMIDNEVSTAILASRLGSVPTSEIEAPSTAKPLSTEDVDYVFNESRNLGQFAKKLVFQLYTPEDRVGRNCRGVVFTKGLTRKPLSPRRLHFIKKRCCEKSSAKCQLEFEKIWKEQCVKSIDRGLRGERTVNKRKEERIKPETITIE</sequence>
<feature type="region of interest" description="Disordered" evidence="2">
    <location>
        <begin position="72"/>
        <end position="123"/>
    </location>
</feature>
<name>A0ABM0LVZ6_SACKO</name>
<dbReference type="RefSeq" id="XP_006811937.1">
    <property type="nucleotide sequence ID" value="XM_006811874.1"/>
</dbReference>
<evidence type="ECO:0000313" key="4">
    <source>
        <dbReference type="RefSeq" id="XP_006811937.1"/>
    </source>
</evidence>
<keyword evidence="1" id="KW-0677">Repeat</keyword>
<proteinExistence type="predicted"/>
<dbReference type="Proteomes" id="UP000694865">
    <property type="component" value="Unplaced"/>
</dbReference>
<gene>
    <name evidence="4" type="primary">LOC102807745</name>
</gene>
<feature type="compositionally biased region" description="Low complexity" evidence="2">
    <location>
        <begin position="274"/>
        <end position="305"/>
    </location>
</feature>
<feature type="compositionally biased region" description="Polar residues" evidence="2">
    <location>
        <begin position="93"/>
        <end position="104"/>
    </location>
</feature>